<dbReference type="InterPro" id="IPR051159">
    <property type="entry name" value="Hexapeptide_acetyltransf"/>
</dbReference>
<dbReference type="CDD" id="cd04647">
    <property type="entry name" value="LbH_MAT_like"/>
    <property type="match status" value="1"/>
</dbReference>
<proteinExistence type="inferred from homology"/>
<dbReference type="PANTHER" id="PTHR23416:SF23">
    <property type="entry name" value="ACETYLTRANSFERASE C18B11.09C-RELATED"/>
    <property type="match status" value="1"/>
</dbReference>
<comment type="caution">
    <text evidence="4">The sequence shown here is derived from an EMBL/GenBank/DDBJ whole genome shotgun (WGS) entry which is preliminary data.</text>
</comment>
<gene>
    <name evidence="4" type="ORF">R3Q59_07250</name>
</gene>
<evidence type="ECO:0000256" key="3">
    <source>
        <dbReference type="ARBA" id="ARBA00022737"/>
    </source>
</evidence>
<keyword evidence="2 4" id="KW-0808">Transferase</keyword>
<dbReference type="EMBL" id="JAWLKA010000003">
    <property type="protein sequence ID" value="MDV6280292.1"/>
    <property type="molecule type" value="Genomic_DNA"/>
</dbReference>
<keyword evidence="5" id="KW-1185">Reference proteome</keyword>
<sequence>MTRVLLRRSGVVIDGLPLWISPRVYFDISGPGSIRLGDRCVISHDVVLLTHDFSLDRAAERLMHGYDPHKEYVKRAGIGIGANVFIGIRATILPGVQIGDGAIVAANSTVVRDVEPDTVVAGNPAKAIGSTSESLDKNLGQFSLQNRRR</sequence>
<comment type="similarity">
    <text evidence="1">Belongs to the transferase hexapeptide repeat family.</text>
</comment>
<keyword evidence="4" id="KW-0012">Acyltransferase</keyword>
<dbReference type="Proteomes" id="UP001185737">
    <property type="component" value="Unassembled WGS sequence"/>
</dbReference>
<keyword evidence="3" id="KW-0677">Repeat</keyword>
<evidence type="ECO:0000313" key="4">
    <source>
        <dbReference type="EMBL" id="MDV6280292.1"/>
    </source>
</evidence>
<evidence type="ECO:0000313" key="5">
    <source>
        <dbReference type="Proteomes" id="UP001185737"/>
    </source>
</evidence>
<organism evidence="4 5">
    <name type="scientific">Rhodococcus jostii</name>
    <dbReference type="NCBI Taxonomy" id="132919"/>
    <lineage>
        <taxon>Bacteria</taxon>
        <taxon>Bacillati</taxon>
        <taxon>Actinomycetota</taxon>
        <taxon>Actinomycetes</taxon>
        <taxon>Mycobacteriales</taxon>
        <taxon>Nocardiaceae</taxon>
        <taxon>Rhodococcus</taxon>
    </lineage>
</organism>
<dbReference type="Gene3D" id="2.160.10.10">
    <property type="entry name" value="Hexapeptide repeat proteins"/>
    <property type="match status" value="1"/>
</dbReference>
<dbReference type="EC" id="2.3.1.-" evidence="4"/>
<dbReference type="RefSeq" id="WP_317567897.1">
    <property type="nucleotide sequence ID" value="NZ_JAWLKA010000003.1"/>
</dbReference>
<dbReference type="PANTHER" id="PTHR23416">
    <property type="entry name" value="SIALIC ACID SYNTHASE-RELATED"/>
    <property type="match status" value="1"/>
</dbReference>
<evidence type="ECO:0000256" key="1">
    <source>
        <dbReference type="ARBA" id="ARBA00007274"/>
    </source>
</evidence>
<dbReference type="InterPro" id="IPR018357">
    <property type="entry name" value="Hexapep_transf_CS"/>
</dbReference>
<dbReference type="InterPro" id="IPR011004">
    <property type="entry name" value="Trimer_LpxA-like_sf"/>
</dbReference>
<dbReference type="InterPro" id="IPR001451">
    <property type="entry name" value="Hexapep"/>
</dbReference>
<reference evidence="4 5" key="1">
    <citation type="submission" date="2023-10" db="EMBL/GenBank/DDBJ databases">
        <title>Development of a sustainable strategy for remediation of hydrocarbon-contaminated territories based on the waste exchange concept.</title>
        <authorList>
            <person name="Krivoruchko A."/>
        </authorList>
    </citation>
    <scope>NUCLEOTIDE SEQUENCE [LARGE SCALE GENOMIC DNA]</scope>
    <source>
        <strain evidence="4 5">IEGM 60</strain>
    </source>
</reference>
<evidence type="ECO:0000256" key="2">
    <source>
        <dbReference type="ARBA" id="ARBA00022679"/>
    </source>
</evidence>
<dbReference type="Pfam" id="PF00132">
    <property type="entry name" value="Hexapep"/>
    <property type="match status" value="1"/>
</dbReference>
<dbReference type="PROSITE" id="PS00101">
    <property type="entry name" value="HEXAPEP_TRANSFERASES"/>
    <property type="match status" value="1"/>
</dbReference>
<protein>
    <submittedName>
        <fullName evidence="4">Acyltransferase</fullName>
        <ecNumber evidence="4">2.3.1.-</ecNumber>
    </submittedName>
</protein>
<dbReference type="SUPFAM" id="SSF51161">
    <property type="entry name" value="Trimeric LpxA-like enzymes"/>
    <property type="match status" value="1"/>
</dbReference>
<name>A0ABU4CA96_RHOJO</name>
<dbReference type="GO" id="GO:0016746">
    <property type="term" value="F:acyltransferase activity"/>
    <property type="evidence" value="ECO:0007669"/>
    <property type="project" value="UniProtKB-KW"/>
</dbReference>
<accession>A0ABU4CA96</accession>